<dbReference type="RefSeq" id="WP_145911566.1">
    <property type="nucleotide sequence ID" value="NZ_BAAAMZ010000022.1"/>
</dbReference>
<dbReference type="Proteomes" id="UP000317940">
    <property type="component" value="Unassembled WGS sequence"/>
</dbReference>
<sequence>MTEEENPGYNDDAVLVRVRPTICRRCGHLVSTALLTLEPVFHPYDPATDLPGHEGIPDPADTVRLAGIAADCVASCCGHISGSDARPESVARTLNHLEICPDHG</sequence>
<proteinExistence type="predicted"/>
<evidence type="ECO:0000313" key="1">
    <source>
        <dbReference type="EMBL" id="TWF71775.1"/>
    </source>
</evidence>
<evidence type="ECO:0000313" key="2">
    <source>
        <dbReference type="Proteomes" id="UP000317940"/>
    </source>
</evidence>
<gene>
    <name evidence="1" type="ORF">FHX73_18146</name>
</gene>
<accession>A0A561SAE9</accession>
<dbReference type="AlphaFoldDB" id="A0A561SAE9"/>
<keyword evidence="2" id="KW-1185">Reference proteome</keyword>
<name>A0A561SAE9_9ACTN</name>
<protein>
    <submittedName>
        <fullName evidence="1">Uncharacterized protein</fullName>
    </submittedName>
</protein>
<reference evidence="1 2" key="1">
    <citation type="submission" date="2019-06" db="EMBL/GenBank/DDBJ databases">
        <title>Sequencing the genomes of 1000 actinobacteria strains.</title>
        <authorList>
            <person name="Klenk H.-P."/>
        </authorList>
    </citation>
    <scope>NUCLEOTIDE SEQUENCE [LARGE SCALE GENOMIC DNA]</scope>
    <source>
        <strain evidence="1 2">DSM 44826</strain>
    </source>
</reference>
<comment type="caution">
    <text evidence="1">The sequence shown here is derived from an EMBL/GenBank/DDBJ whole genome shotgun (WGS) entry which is preliminary data.</text>
</comment>
<organism evidence="1 2">
    <name type="scientific">Kitasatospora viridis</name>
    <dbReference type="NCBI Taxonomy" id="281105"/>
    <lineage>
        <taxon>Bacteria</taxon>
        <taxon>Bacillati</taxon>
        <taxon>Actinomycetota</taxon>
        <taxon>Actinomycetes</taxon>
        <taxon>Kitasatosporales</taxon>
        <taxon>Streptomycetaceae</taxon>
        <taxon>Kitasatospora</taxon>
    </lineage>
</organism>
<dbReference type="EMBL" id="VIWT01000008">
    <property type="protein sequence ID" value="TWF71775.1"/>
    <property type="molecule type" value="Genomic_DNA"/>
</dbReference>